<comment type="caution">
    <text evidence="26">The sequence shown here is derived from an EMBL/GenBank/DDBJ whole genome shotgun (WGS) entry which is preliminary data.</text>
</comment>
<evidence type="ECO:0000256" key="18">
    <source>
        <dbReference type="ARBA" id="ARBA00037822"/>
    </source>
</evidence>
<feature type="compositionally biased region" description="Basic and acidic residues" evidence="24">
    <location>
        <begin position="1187"/>
        <end position="1198"/>
    </location>
</feature>
<dbReference type="InterPro" id="IPR003533">
    <property type="entry name" value="Doublecortin_dom"/>
</dbReference>
<dbReference type="CDD" id="cd17152">
    <property type="entry name" value="DCX2_DCDC2"/>
    <property type="match status" value="1"/>
</dbReference>
<dbReference type="Pfam" id="PF03607">
    <property type="entry name" value="DCX"/>
    <property type="match status" value="2"/>
</dbReference>
<dbReference type="InterPro" id="IPR013517">
    <property type="entry name" value="FG-GAP"/>
</dbReference>
<dbReference type="GO" id="GO:0007399">
    <property type="term" value="P:nervous system development"/>
    <property type="evidence" value="ECO:0007669"/>
    <property type="project" value="UniProtKB-KW"/>
</dbReference>
<feature type="compositionally biased region" description="Basic and acidic residues" evidence="24">
    <location>
        <begin position="1163"/>
        <end position="1176"/>
    </location>
</feature>
<dbReference type="Gene3D" id="3.10.20.230">
    <property type="entry name" value="Doublecortin domain"/>
    <property type="match status" value="2"/>
</dbReference>
<dbReference type="GO" id="GO:0060091">
    <property type="term" value="C:kinocilium"/>
    <property type="evidence" value="ECO:0007669"/>
    <property type="project" value="UniProtKB-SubCell"/>
</dbReference>
<keyword evidence="10" id="KW-0677">Repeat</keyword>
<evidence type="ECO:0000256" key="1">
    <source>
        <dbReference type="ARBA" id="ARBA00004430"/>
    </source>
</evidence>
<dbReference type="PANTHER" id="PTHR23221:SF7">
    <property type="entry name" value="PHOSPHATIDYLINOSITOL-GLYCAN-SPECIFIC PHOSPHOLIPASE D"/>
    <property type="match status" value="1"/>
</dbReference>
<evidence type="ECO:0000256" key="22">
    <source>
        <dbReference type="ARBA" id="ARBA00093237"/>
    </source>
</evidence>
<dbReference type="InterPro" id="IPR013519">
    <property type="entry name" value="Int_alpha_beta-p"/>
</dbReference>
<evidence type="ECO:0000256" key="11">
    <source>
        <dbReference type="ARBA" id="ARBA00022794"/>
    </source>
</evidence>
<feature type="repeat" description="FG-GAP" evidence="23">
    <location>
        <begin position="459"/>
        <end position="520"/>
    </location>
</feature>
<evidence type="ECO:0000313" key="26">
    <source>
        <dbReference type="EMBL" id="MBZ3883240.1"/>
    </source>
</evidence>
<dbReference type="FunFam" id="3.10.20.230:FF:000004">
    <property type="entry name" value="Doublecortin domain containing 2"/>
    <property type="match status" value="1"/>
</dbReference>
<dbReference type="EC" id="3.1.4.50" evidence="4"/>
<dbReference type="GO" id="GO:0035556">
    <property type="term" value="P:intracellular signal transduction"/>
    <property type="evidence" value="ECO:0007669"/>
    <property type="project" value="InterPro"/>
</dbReference>
<comment type="catalytic activity">
    <reaction evidence="22">
        <text>a 6-(alpha-D-glucosaminyl)-1-(1,2-diacyl-sn-glycero-3-phospho)-1D-myo-inositol + H2O = 6-(alpha-D-glucosaminyl)-1D-myo-inositol + a 1,2-diacyl-sn-glycero-3-phosphate + H(+)</text>
        <dbReference type="Rhea" id="RHEA:10832"/>
        <dbReference type="ChEBI" id="CHEBI:15377"/>
        <dbReference type="ChEBI" id="CHEBI:15378"/>
        <dbReference type="ChEBI" id="CHEBI:57997"/>
        <dbReference type="ChEBI" id="CHEBI:58608"/>
        <dbReference type="ChEBI" id="CHEBI:58700"/>
        <dbReference type="EC" id="3.1.4.50"/>
    </reaction>
</comment>
<evidence type="ECO:0000256" key="4">
    <source>
        <dbReference type="ARBA" id="ARBA00012284"/>
    </source>
</evidence>
<dbReference type="InterPro" id="IPR028994">
    <property type="entry name" value="Integrin_alpha_N"/>
</dbReference>
<keyword evidence="11" id="KW-0970">Cilium biogenesis/degradation</keyword>
<evidence type="ECO:0000313" key="27">
    <source>
        <dbReference type="Proteomes" id="UP001166674"/>
    </source>
</evidence>
<dbReference type="GO" id="GO:0005615">
    <property type="term" value="C:extracellular space"/>
    <property type="evidence" value="ECO:0007669"/>
    <property type="project" value="TreeGrafter"/>
</dbReference>
<dbReference type="Gene3D" id="2.130.10.130">
    <property type="entry name" value="Integrin alpha, N-terminal"/>
    <property type="match status" value="2"/>
</dbReference>
<dbReference type="InterPro" id="IPR033036">
    <property type="entry name" value="DCDC2_DCX_dom2"/>
</dbReference>
<keyword evidence="6" id="KW-0963">Cytoplasm</keyword>
<dbReference type="Proteomes" id="UP001166674">
    <property type="component" value="Unassembled WGS sequence"/>
</dbReference>
<dbReference type="CDD" id="cd17149">
    <property type="entry name" value="DCX1_DCDC2"/>
    <property type="match status" value="1"/>
</dbReference>
<evidence type="ECO:0000256" key="16">
    <source>
        <dbReference type="ARBA" id="ARBA00023273"/>
    </source>
</evidence>
<dbReference type="SUPFAM" id="SSF89837">
    <property type="entry name" value="Doublecortin (DC)"/>
    <property type="match status" value="2"/>
</dbReference>
<dbReference type="Pfam" id="PF00882">
    <property type="entry name" value="Zn_dep_PLPC"/>
    <property type="match status" value="1"/>
</dbReference>
<feature type="region of interest" description="Disordered" evidence="24">
    <location>
        <begin position="1085"/>
        <end position="1330"/>
    </location>
</feature>
<dbReference type="FunFam" id="2.130.10.130:FF:000020">
    <property type="entry name" value="Glycosylphosphatidylinositol specific phospholipase D1"/>
    <property type="match status" value="1"/>
</dbReference>
<dbReference type="GO" id="GO:0005930">
    <property type="term" value="C:axoneme"/>
    <property type="evidence" value="ECO:0007669"/>
    <property type="project" value="UniProtKB-SubCell"/>
</dbReference>
<feature type="region of interest" description="Disordered" evidence="24">
    <location>
        <begin position="73"/>
        <end position="94"/>
    </location>
</feature>
<dbReference type="FunFam" id="2.130.10.130:FF:000017">
    <property type="entry name" value="Glycosylphosphatidylinositol specific phospholipase D1"/>
    <property type="match status" value="1"/>
</dbReference>
<feature type="compositionally biased region" description="Polar residues" evidence="24">
    <location>
        <begin position="1105"/>
        <end position="1125"/>
    </location>
</feature>
<evidence type="ECO:0000256" key="19">
    <source>
        <dbReference type="ARBA" id="ARBA00057353"/>
    </source>
</evidence>
<feature type="region of interest" description="Disordered" evidence="24">
    <location>
        <begin position="825"/>
        <end position="863"/>
    </location>
</feature>
<dbReference type="PANTHER" id="PTHR23221">
    <property type="entry name" value="GLYCOSYLPHOSPHATIDYLINOSITOL PHOSPHOLIPASE D"/>
    <property type="match status" value="1"/>
</dbReference>
<evidence type="ECO:0000259" key="25">
    <source>
        <dbReference type="PROSITE" id="PS50309"/>
    </source>
</evidence>
<evidence type="ECO:0000256" key="6">
    <source>
        <dbReference type="ARBA" id="ARBA00022490"/>
    </source>
</evidence>
<feature type="compositionally biased region" description="Basic and acidic residues" evidence="24">
    <location>
        <begin position="1300"/>
        <end position="1309"/>
    </location>
</feature>
<evidence type="ECO:0000256" key="15">
    <source>
        <dbReference type="ARBA" id="ARBA00023212"/>
    </source>
</evidence>
<evidence type="ECO:0000256" key="5">
    <source>
        <dbReference type="ARBA" id="ARBA00015988"/>
    </source>
</evidence>
<feature type="region of interest" description="Disordered" evidence="24">
    <location>
        <begin position="1"/>
        <end position="41"/>
    </location>
</feature>
<evidence type="ECO:0000256" key="8">
    <source>
        <dbReference type="ARBA" id="ARBA00022553"/>
    </source>
</evidence>
<evidence type="ECO:0000256" key="24">
    <source>
        <dbReference type="SAM" id="MobiDB-lite"/>
    </source>
</evidence>
<evidence type="ECO:0000256" key="13">
    <source>
        <dbReference type="ARBA" id="ARBA00022902"/>
    </source>
</evidence>
<dbReference type="GO" id="GO:0031012">
    <property type="term" value="C:extracellular matrix"/>
    <property type="evidence" value="ECO:0007669"/>
    <property type="project" value="TreeGrafter"/>
</dbReference>
<evidence type="ECO:0000256" key="2">
    <source>
        <dbReference type="ARBA" id="ARBA00004613"/>
    </source>
</evidence>
<evidence type="ECO:0000256" key="12">
    <source>
        <dbReference type="ARBA" id="ARBA00022801"/>
    </source>
</evidence>
<evidence type="ECO:0000256" key="9">
    <source>
        <dbReference type="ARBA" id="ARBA00022729"/>
    </source>
</evidence>
<feature type="repeat" description="FG-GAP" evidence="23">
    <location>
        <begin position="528"/>
        <end position="589"/>
    </location>
</feature>
<comment type="function">
    <text evidence="19">Protein that plays a role in the inhibition of canonical Wnt signaling pathway. May be involved in neuronal migration during development of the cerebral neocortex. Involved in the control of ciliogenesis and ciliary length.</text>
</comment>
<organism evidence="26 27">
    <name type="scientific">Sciurus carolinensis</name>
    <name type="common">Eastern gray squirrel</name>
    <dbReference type="NCBI Taxonomy" id="30640"/>
    <lineage>
        <taxon>Eukaryota</taxon>
        <taxon>Metazoa</taxon>
        <taxon>Chordata</taxon>
        <taxon>Craniata</taxon>
        <taxon>Vertebrata</taxon>
        <taxon>Euteleostomi</taxon>
        <taxon>Mammalia</taxon>
        <taxon>Eutheria</taxon>
        <taxon>Euarchontoglires</taxon>
        <taxon>Glires</taxon>
        <taxon>Rodentia</taxon>
        <taxon>Sciuromorpha</taxon>
        <taxon>Sciuridae</taxon>
        <taxon>Sciurinae</taxon>
        <taxon>Sciurini</taxon>
        <taxon>Sciurus</taxon>
    </lineage>
</organism>
<protein>
    <recommendedName>
        <fullName evidence="21">Doublecortin domain-containing protein 2</fullName>
        <ecNumber evidence="4">3.1.4.50</ecNumber>
    </recommendedName>
    <alternativeName>
        <fullName evidence="17">Glycosyl-phosphatidylinositol-specific phospholipase D</fullName>
    </alternativeName>
    <alternativeName>
        <fullName evidence="5">Phosphatidylinositol-glycan-specific phospholipase D</fullName>
    </alternativeName>
</protein>
<evidence type="ECO:0000256" key="14">
    <source>
        <dbReference type="ARBA" id="ARBA00023180"/>
    </source>
</evidence>
<name>A0AA41N3S9_SCICA</name>
<feature type="compositionally biased region" description="Basic and acidic residues" evidence="24">
    <location>
        <begin position="75"/>
        <end position="87"/>
    </location>
</feature>
<keyword evidence="14" id="KW-0325">Glycoprotein</keyword>
<dbReference type="PROSITE" id="PS50309">
    <property type="entry name" value="DC"/>
    <property type="match status" value="2"/>
</dbReference>
<evidence type="ECO:0000256" key="10">
    <source>
        <dbReference type="ARBA" id="ARBA00022737"/>
    </source>
</evidence>
<dbReference type="SMART" id="SM00191">
    <property type="entry name" value="Int_alpha"/>
    <property type="match status" value="5"/>
</dbReference>
<comment type="similarity">
    <text evidence="3">Belongs to the GPLD1 family.</text>
</comment>
<dbReference type="SUPFAM" id="SSF69318">
    <property type="entry name" value="Integrin alpha N-terminal domain"/>
    <property type="match status" value="1"/>
</dbReference>
<feature type="compositionally biased region" description="Acidic residues" evidence="24">
    <location>
        <begin position="1261"/>
        <end position="1270"/>
    </location>
</feature>
<dbReference type="FunFam" id="3.10.20.230:FF:000005">
    <property type="entry name" value="Doublecortin domain containing 2"/>
    <property type="match status" value="1"/>
</dbReference>
<feature type="compositionally biased region" description="Polar residues" evidence="24">
    <location>
        <begin position="1312"/>
        <end position="1321"/>
    </location>
</feature>
<feature type="domain" description="Doublecortin" evidence="25">
    <location>
        <begin position="992"/>
        <end position="1074"/>
    </location>
</feature>
<comment type="subcellular location">
    <subcellularLocation>
        <location evidence="18">Cell projection</location>
        <location evidence="18">Kinocilium</location>
    </subcellularLocation>
    <subcellularLocation>
        <location evidence="1">Cytoplasm</location>
        <location evidence="1">Cytoskeleton</location>
        <location evidence="1">Cilium axoneme</location>
    </subcellularLocation>
    <subcellularLocation>
        <location evidence="2">Secreted</location>
    </subcellularLocation>
</comment>
<dbReference type="Pfam" id="PF01839">
    <property type="entry name" value="FG-GAP"/>
    <property type="match status" value="3"/>
</dbReference>
<feature type="domain" description="Doublecortin" evidence="25">
    <location>
        <begin position="870"/>
        <end position="953"/>
    </location>
</feature>
<keyword evidence="16" id="KW-0966">Cell projection</keyword>
<dbReference type="PRINTS" id="PR00718">
    <property type="entry name" value="PHPHLIPASED"/>
</dbReference>
<keyword evidence="12" id="KW-0378">Hydrolase</keyword>
<dbReference type="PROSITE" id="PS51470">
    <property type="entry name" value="FG_GAP"/>
    <property type="match status" value="4"/>
</dbReference>
<keyword evidence="27" id="KW-1185">Reference proteome</keyword>
<gene>
    <name evidence="26" type="ORF">SUZIE_171945</name>
</gene>
<keyword evidence="15" id="KW-0206">Cytoskeleton</keyword>
<keyword evidence="9" id="KW-0732">Signal</keyword>
<accession>A0AA41N3S9</accession>
<dbReference type="EMBL" id="JAATJV010385854">
    <property type="protein sequence ID" value="MBZ3883240.1"/>
    <property type="molecule type" value="Genomic_DNA"/>
</dbReference>
<reference evidence="26" key="1">
    <citation type="submission" date="2020-03" db="EMBL/GenBank/DDBJ databases">
        <title>Studies in the Genomics of Life Span.</title>
        <authorList>
            <person name="Glass D."/>
        </authorList>
    </citation>
    <scope>NUCLEOTIDE SEQUENCE</scope>
    <source>
        <strain evidence="26">SUZIE</strain>
        <tissue evidence="26">Muscle</tissue>
    </source>
</reference>
<evidence type="ECO:0000256" key="21">
    <source>
        <dbReference type="ARBA" id="ARBA00072980"/>
    </source>
</evidence>
<evidence type="ECO:0000256" key="17">
    <source>
        <dbReference type="ARBA" id="ARBA00029753"/>
    </source>
</evidence>
<dbReference type="InterPro" id="IPR001028">
    <property type="entry name" value="Gprt_PLipase_D"/>
</dbReference>
<evidence type="ECO:0000256" key="23">
    <source>
        <dbReference type="PROSITE-ProRule" id="PRU00803"/>
    </source>
</evidence>
<keyword evidence="7" id="KW-0964">Secreted</keyword>
<feature type="compositionally biased region" description="Basic and acidic residues" evidence="24">
    <location>
        <begin position="1208"/>
        <end position="1230"/>
    </location>
</feature>
<feature type="repeat" description="FG-GAP" evidence="23">
    <location>
        <begin position="658"/>
        <end position="713"/>
    </location>
</feature>
<dbReference type="GO" id="GO:0004621">
    <property type="term" value="F:glycosylphosphatidylinositol phospholipase D activity"/>
    <property type="evidence" value="ECO:0007669"/>
    <property type="project" value="UniProtKB-EC"/>
</dbReference>
<sequence>MLSEPRRLRLPASTVSRRRGSPGRYLGSQTSPPPANFTAGSSAVSRTVPFKVALSGEASGQGILTVTVSQVGARPPEREALPEEQHQTTHLSRQHPGGLLEITGHLWTNRIPRADRGDGRRLAVQEAGPRAGDRAVLVSDEKGLKRKKTKYTVPDNMDEQKRMELRPKYGKYHDVSESTHWTPFLNASVHYIREHYPLPWGKDTEKLVAFLFGITSHMVADVSWHSLGIEQGFLRTMGAMDFHGSYSEAHSAGDFGGDVLSQFEFNFNYLARRWYVPIKDLLGIYEKLYGREVITKNVIVDCTYLQFLEMYGEMLAVSKLYSTYSTKSPFLVEQFQEYFLGGLDDMAFWSTNIYRLTSFMLENGTSACDLPENPLFIACGSRQNHSHGAKVQKIDFHRNVTVSIGKDIARNINYTERGVFFSVDTWTPDSVTFMYQALERNLRAAFTAGSREPLKHISSPSASYFLPVPYARLGWSMTSADLNQDGYTDLVVGTPGYSRPGRFQIGCVYLIYGNDLGLPPTDLDLDTEADGSLEGFQPSGRFGSAVAVLDFNKDGVLDLAVGAPSVGSEQLTYKGAVYVYFGSKQGRLSSPPNVTISCQDTYCNLGWTLLAADVNGDGQPDLVIGSPFAPGGGRQKGIVAAFYSGPSQSDKEELNVEEADWRVSGEEDFSWFGYALHGVRVDGRTLLLVGSPTWRNVSRLVRSSHSHDKQSLGRVYGYLPPDRASRFIISGDKALGKLGTSLSSGHVMLNGNRTHVLLVGAPTHDDVSKMAFLTMTLHQGGATRVYALTPDMQPSLLSTYSGDRRFSRFGGVLHLSDLDNDGLGGDPRGCAAGPRGQRTSLRQEPAGAASHGKMSGSSARSSHLSQPVVKSVLVYRNGDPFFAGRRVVIHEKKVSSFDVFLKEVTGGVQAPFGAVRNIYTPRTGHRIRKLDQIESGGNYVAGGQEAFKKLNYLDIGEIKKRPMEAVNTEVKPVTHSRINVSARFRKPLQEPCTIFLIANGDLITPASRLLIPRKALNQWDHVLQMATEKIPLRSGAVHRLYTLGGKLVESGAELESGQFYVAVGRDRFKRLPYSELLFDKSAMRRPYGQKASSLPPIVGPRKSKGSGNDRQSKSTIGSSDNSSPQPLKRKGKKEDSNSGKSRKAKQNVKLKSAQQVPPDGDEGIFKAGEERSEMRGAAEVQEDEDTRVEIPVDQRPAEIVDEEEDEEKTNKDAEQKEDFSEMNGEVRDEAGGEAADAPEQVEEIPDHSEENTGPARANGGTDEENGEELDQVNNELQPAVEEERQSPGDADSGQEEADVDPQKPPRPEVKVTSPQENGSNEQNKDYAVVA</sequence>
<dbReference type="SMART" id="SM00537">
    <property type="entry name" value="DCX"/>
    <property type="match status" value="2"/>
</dbReference>
<keyword evidence="8" id="KW-0597">Phosphoprotein</keyword>
<evidence type="ECO:0000256" key="3">
    <source>
        <dbReference type="ARBA" id="ARBA00008652"/>
    </source>
</evidence>
<evidence type="ECO:0000256" key="7">
    <source>
        <dbReference type="ARBA" id="ARBA00022525"/>
    </source>
</evidence>
<dbReference type="InterPro" id="IPR036572">
    <property type="entry name" value="Doublecortin_dom_sf"/>
</dbReference>
<dbReference type="InterPro" id="IPR029002">
    <property type="entry name" value="PLPC/GPLD1"/>
</dbReference>
<comment type="subunit">
    <text evidence="20">Interacts with DVL1, DVL2 and DVL3.</text>
</comment>
<proteinExistence type="inferred from homology"/>
<evidence type="ECO:0000256" key="20">
    <source>
        <dbReference type="ARBA" id="ARBA00066265"/>
    </source>
</evidence>
<keyword evidence="13" id="KW-0524">Neurogenesis</keyword>
<feature type="repeat" description="FG-GAP" evidence="23">
    <location>
        <begin position="592"/>
        <end position="651"/>
    </location>
</feature>
<dbReference type="GO" id="GO:0030030">
    <property type="term" value="P:cell projection organization"/>
    <property type="evidence" value="ECO:0007669"/>
    <property type="project" value="UniProtKB-KW"/>
</dbReference>